<protein>
    <submittedName>
        <fullName evidence="5">Adenosine kinase</fullName>
    </submittedName>
</protein>
<dbReference type="GO" id="GO:0016301">
    <property type="term" value="F:kinase activity"/>
    <property type="evidence" value="ECO:0007669"/>
    <property type="project" value="UniProtKB-KW"/>
</dbReference>
<evidence type="ECO:0000256" key="3">
    <source>
        <dbReference type="ARBA" id="ARBA00022777"/>
    </source>
</evidence>
<dbReference type="OrthoDB" id="9813569at2"/>
<evidence type="ECO:0000256" key="1">
    <source>
        <dbReference type="ARBA" id="ARBA00010688"/>
    </source>
</evidence>
<dbReference type="InterPro" id="IPR029056">
    <property type="entry name" value="Ribokinase-like"/>
</dbReference>
<sequence>MKKYQVVGIGNAIVDVISRCDDAFLSKMGIEKGIMQLVEQDRGEHLYDHMADHLKIPGGSVANTLAGLGNLGLSTAFIGRVRADALGRFYAEEMAKGGTDFPNAPVAMGAGDLPTSRSMIFVTPDGERSMNTYLGISSELGPDDVSDDVAGQAEVLFLEGYLYDKPKGKEAFEAAARACRTAGGRAGIALSDPFCVDRHRNDFRRLVKELDYVIGNQHEWESLYQTDLGSALEQAAQDAGLVVCTRSGHDVVLVRGDEQVTVPVTEITPVDATGAGDQFAAGFLYGYATGAPLDVAGRMGCITAAEVISHIGARPEADTKALFKKAGLI</sequence>
<reference evidence="5 6" key="1">
    <citation type="submission" date="2019-04" db="EMBL/GenBank/DDBJ databases">
        <title>Draft genome sequence of Youngimonas vesicularis.</title>
        <authorList>
            <person name="Hameed A."/>
        </authorList>
    </citation>
    <scope>NUCLEOTIDE SEQUENCE [LARGE SCALE GENOMIC DNA]</scope>
    <source>
        <strain evidence="5 6">CC-AMW-E</strain>
    </source>
</reference>
<name>A0A4S3MAD5_9RHOB</name>
<gene>
    <name evidence="5" type="ORF">E7681_10505</name>
</gene>
<comment type="similarity">
    <text evidence="1">Belongs to the carbohydrate kinase PfkB family.</text>
</comment>
<dbReference type="EMBL" id="SSMD01000004">
    <property type="protein sequence ID" value="THD74028.1"/>
    <property type="molecule type" value="Genomic_DNA"/>
</dbReference>
<dbReference type="PANTHER" id="PTHR43320">
    <property type="entry name" value="SUGAR KINASE"/>
    <property type="match status" value="1"/>
</dbReference>
<dbReference type="RefSeq" id="WP_136339238.1">
    <property type="nucleotide sequence ID" value="NZ_SSMD01000004.1"/>
</dbReference>
<evidence type="ECO:0000313" key="6">
    <source>
        <dbReference type="Proteomes" id="UP000306113"/>
    </source>
</evidence>
<dbReference type="SUPFAM" id="SSF53613">
    <property type="entry name" value="Ribokinase-like"/>
    <property type="match status" value="1"/>
</dbReference>
<comment type="caution">
    <text evidence="5">The sequence shown here is derived from an EMBL/GenBank/DDBJ whole genome shotgun (WGS) entry which is preliminary data.</text>
</comment>
<dbReference type="CDD" id="cd01168">
    <property type="entry name" value="adenosine_kinase"/>
    <property type="match status" value="1"/>
</dbReference>
<keyword evidence="3 5" id="KW-0418">Kinase</keyword>
<evidence type="ECO:0000313" key="5">
    <source>
        <dbReference type="EMBL" id="THD74028.1"/>
    </source>
</evidence>
<accession>A0A4S3MAD5</accession>
<dbReference type="InterPro" id="IPR052700">
    <property type="entry name" value="Carb_kinase_PfkB-like"/>
</dbReference>
<dbReference type="InterPro" id="IPR011611">
    <property type="entry name" value="PfkB_dom"/>
</dbReference>
<dbReference type="PANTHER" id="PTHR43320:SF3">
    <property type="entry name" value="CARBOHYDRATE KINASE PFKB DOMAIN-CONTAINING PROTEIN"/>
    <property type="match status" value="1"/>
</dbReference>
<keyword evidence="6" id="KW-1185">Reference proteome</keyword>
<dbReference type="Pfam" id="PF00294">
    <property type="entry name" value="PfkB"/>
    <property type="match status" value="1"/>
</dbReference>
<dbReference type="AlphaFoldDB" id="A0A4S3MAD5"/>
<dbReference type="Proteomes" id="UP000306113">
    <property type="component" value="Unassembled WGS sequence"/>
</dbReference>
<feature type="domain" description="Carbohydrate kinase PfkB" evidence="4">
    <location>
        <begin position="55"/>
        <end position="317"/>
    </location>
</feature>
<organism evidence="5 6">
    <name type="scientific">Thalassobius vesicularis</name>
    <dbReference type="NCBI Taxonomy" id="1294297"/>
    <lineage>
        <taxon>Bacteria</taxon>
        <taxon>Pseudomonadati</taxon>
        <taxon>Pseudomonadota</taxon>
        <taxon>Alphaproteobacteria</taxon>
        <taxon>Rhodobacterales</taxon>
        <taxon>Roseobacteraceae</taxon>
        <taxon>Thalassovita</taxon>
    </lineage>
</organism>
<keyword evidence="2" id="KW-0808">Transferase</keyword>
<dbReference type="Gene3D" id="3.40.1190.20">
    <property type="match status" value="1"/>
</dbReference>
<proteinExistence type="inferred from homology"/>
<evidence type="ECO:0000259" key="4">
    <source>
        <dbReference type="Pfam" id="PF00294"/>
    </source>
</evidence>
<evidence type="ECO:0000256" key="2">
    <source>
        <dbReference type="ARBA" id="ARBA00022679"/>
    </source>
</evidence>